<dbReference type="EMBL" id="CABVMM010000008">
    <property type="protein sequence ID" value="VVV00864.1"/>
    <property type="molecule type" value="Genomic_DNA"/>
</dbReference>
<evidence type="ECO:0000313" key="1">
    <source>
        <dbReference type="EMBL" id="VVV00864.1"/>
    </source>
</evidence>
<comment type="caution">
    <text evidence="1">The sequence shown here is derived from an EMBL/GenBank/DDBJ whole genome shotgun (WGS) entry which is preliminary data.</text>
</comment>
<accession>A0AC61Y914</accession>
<gene>
    <name evidence="1" type="ORF">FVB9532_02140</name>
</gene>
<reference evidence="1" key="1">
    <citation type="submission" date="2019-09" db="EMBL/GenBank/DDBJ databases">
        <authorList>
            <person name="Rodrigo-Torres L."/>
            <person name="Arahal R. D."/>
            <person name="Lucena T."/>
        </authorList>
    </citation>
    <scope>NUCLEOTIDE SEQUENCE</scope>
    <source>
        <strain evidence="1">ISS653</strain>
    </source>
</reference>
<proteinExistence type="predicted"/>
<protein>
    <submittedName>
        <fullName evidence="1">Uncharacterized protein</fullName>
    </submittedName>
</protein>
<keyword evidence="2" id="KW-1185">Reference proteome</keyword>
<name>A0AC61Y914_9FLAO</name>
<evidence type="ECO:0000313" key="2">
    <source>
        <dbReference type="Proteomes" id="UP000356253"/>
    </source>
</evidence>
<organism evidence="1 2">
    <name type="scientific">Mesonia oceanica</name>
    <dbReference type="NCBI Taxonomy" id="2687242"/>
    <lineage>
        <taxon>Bacteria</taxon>
        <taxon>Pseudomonadati</taxon>
        <taxon>Bacteroidota</taxon>
        <taxon>Flavobacteriia</taxon>
        <taxon>Flavobacteriales</taxon>
        <taxon>Flavobacteriaceae</taxon>
        <taxon>Mesonia</taxon>
    </lineage>
</organism>
<dbReference type="Proteomes" id="UP000356253">
    <property type="component" value="Unassembled WGS sequence"/>
</dbReference>
<sequence length="150" mass="17922">MDINKIQKLEKLLQERSKKIESIRHFDEYFERFAHFQLKNILNEVNNKLYDYTNESLRLFFEDPYDVVKTRHFVMIQLISEHNRRSHFYLDNTRHFPSLTFEGDEISGTVKITTKIKANASSGSELEIGALDEDKIFDLILRFLDNVYKI</sequence>